<dbReference type="InterPro" id="IPR051120">
    <property type="entry name" value="ABC_AA/LPS_Transport"/>
</dbReference>
<organism evidence="5 6">
    <name type="scientific">Hydrogenibacillus schlegelii</name>
    <name type="common">Bacillus schlegelii</name>
    <dbReference type="NCBI Taxonomy" id="1484"/>
    <lineage>
        <taxon>Bacteria</taxon>
        <taxon>Bacillati</taxon>
        <taxon>Bacillota</taxon>
        <taxon>Bacilli</taxon>
        <taxon>Bacillales</taxon>
        <taxon>Bacillales Family X. Incertae Sedis</taxon>
        <taxon>Hydrogenibacillus</taxon>
    </lineage>
</organism>
<dbReference type="CDD" id="cd03219">
    <property type="entry name" value="ABC_Mj1267_LivG_branched"/>
    <property type="match status" value="1"/>
</dbReference>
<dbReference type="PROSITE" id="PS00211">
    <property type="entry name" value="ABC_TRANSPORTER_1"/>
    <property type="match status" value="1"/>
</dbReference>
<name>A0A2T5G6J9_HYDSH</name>
<sequence>MTEPLLTLNGVMKRFGGVVAVQGVTFDVRPQEIVALIGPNGAGKTTLFNMISGIFSPTAGEIRFAGRPIHGLSPHAIARLGLTRTFQNLQIFYHMTVLENVLVGLNVRLKTRMLAAGLRLPRVAEEERRARDMALQWLDRVGLAALADRPAATLSYGQLKLLEVARAAVSQPAMILLDEPMAGLNPAESQALVRLMLAMREEGTTFLFVEHDMEAVMTAADRIVVLDYGRMIAVGPPAEIAVHPEVIRAYLGAEIEVIAGAHPQ</sequence>
<dbReference type="Pfam" id="PF00005">
    <property type="entry name" value="ABC_tran"/>
    <property type="match status" value="1"/>
</dbReference>
<dbReference type="PANTHER" id="PTHR45772:SF7">
    <property type="entry name" value="AMINO ACID ABC TRANSPORTER ATP-BINDING PROTEIN"/>
    <property type="match status" value="1"/>
</dbReference>
<dbReference type="InterPro" id="IPR003439">
    <property type="entry name" value="ABC_transporter-like_ATP-bd"/>
</dbReference>
<gene>
    <name evidence="5" type="ORF">HSCHL_1040</name>
</gene>
<dbReference type="GO" id="GO:0005304">
    <property type="term" value="F:L-valine transmembrane transporter activity"/>
    <property type="evidence" value="ECO:0007669"/>
    <property type="project" value="TreeGrafter"/>
</dbReference>
<dbReference type="EMBL" id="PEBV01000037">
    <property type="protein sequence ID" value="PTQ51826.1"/>
    <property type="molecule type" value="Genomic_DNA"/>
</dbReference>
<dbReference type="InterPro" id="IPR017871">
    <property type="entry name" value="ABC_transporter-like_CS"/>
</dbReference>
<keyword evidence="2" id="KW-0547">Nucleotide-binding</keyword>
<evidence type="ECO:0000259" key="4">
    <source>
        <dbReference type="PROSITE" id="PS50893"/>
    </source>
</evidence>
<dbReference type="InterPro" id="IPR032823">
    <property type="entry name" value="BCA_ABC_TP_C"/>
</dbReference>
<proteinExistence type="predicted"/>
<keyword evidence="3 5" id="KW-0067">ATP-binding</keyword>
<reference evidence="5 6" key="1">
    <citation type="submission" date="2017-08" db="EMBL/GenBank/DDBJ databases">
        <title>Burning lignite coal seam in the remote Altai Mountains harbors a hydrogen-driven thermophilic microbial community.</title>
        <authorList>
            <person name="Kadnikov V.V."/>
            <person name="Mardanov A.V."/>
            <person name="Ivasenko D."/>
            <person name="Beletsky A.V."/>
            <person name="Karnachuk O.V."/>
            <person name="Ravin N.V."/>
        </authorList>
    </citation>
    <scope>NUCLEOTIDE SEQUENCE [LARGE SCALE GENOMIC DNA]</scope>
    <source>
        <strain evidence="5">AL33</strain>
    </source>
</reference>
<dbReference type="SUPFAM" id="SSF52540">
    <property type="entry name" value="P-loop containing nucleoside triphosphate hydrolases"/>
    <property type="match status" value="1"/>
</dbReference>
<dbReference type="PANTHER" id="PTHR45772">
    <property type="entry name" value="CONSERVED COMPONENT OF ABC TRANSPORTER FOR NATURAL AMINO ACIDS-RELATED"/>
    <property type="match status" value="1"/>
</dbReference>
<evidence type="ECO:0000256" key="2">
    <source>
        <dbReference type="ARBA" id="ARBA00022741"/>
    </source>
</evidence>
<dbReference type="GO" id="GO:0015808">
    <property type="term" value="P:L-alanine transport"/>
    <property type="evidence" value="ECO:0007669"/>
    <property type="project" value="TreeGrafter"/>
</dbReference>
<dbReference type="GO" id="GO:0005886">
    <property type="term" value="C:plasma membrane"/>
    <property type="evidence" value="ECO:0007669"/>
    <property type="project" value="TreeGrafter"/>
</dbReference>
<evidence type="ECO:0000256" key="3">
    <source>
        <dbReference type="ARBA" id="ARBA00022840"/>
    </source>
</evidence>
<feature type="domain" description="ABC transporter" evidence="4">
    <location>
        <begin position="6"/>
        <end position="253"/>
    </location>
</feature>
<comment type="caution">
    <text evidence="5">The sequence shown here is derived from an EMBL/GenBank/DDBJ whole genome shotgun (WGS) entry which is preliminary data.</text>
</comment>
<dbReference type="GO" id="GO:0042941">
    <property type="term" value="P:D-alanine transmembrane transport"/>
    <property type="evidence" value="ECO:0007669"/>
    <property type="project" value="TreeGrafter"/>
</dbReference>
<dbReference type="Pfam" id="PF12399">
    <property type="entry name" value="BCA_ABC_TP_C"/>
    <property type="match status" value="1"/>
</dbReference>
<dbReference type="PROSITE" id="PS50893">
    <property type="entry name" value="ABC_TRANSPORTER_2"/>
    <property type="match status" value="1"/>
</dbReference>
<dbReference type="GO" id="GO:0015188">
    <property type="term" value="F:L-isoleucine transmembrane transporter activity"/>
    <property type="evidence" value="ECO:0007669"/>
    <property type="project" value="TreeGrafter"/>
</dbReference>
<dbReference type="AlphaFoldDB" id="A0A2T5G6J9"/>
<evidence type="ECO:0000313" key="6">
    <source>
        <dbReference type="Proteomes" id="UP000244180"/>
    </source>
</evidence>
<dbReference type="Gene3D" id="3.40.50.300">
    <property type="entry name" value="P-loop containing nucleotide triphosphate hydrolases"/>
    <property type="match status" value="1"/>
</dbReference>
<dbReference type="GO" id="GO:0005524">
    <property type="term" value="F:ATP binding"/>
    <property type="evidence" value="ECO:0007669"/>
    <property type="project" value="UniProtKB-KW"/>
</dbReference>
<dbReference type="GO" id="GO:0016887">
    <property type="term" value="F:ATP hydrolysis activity"/>
    <property type="evidence" value="ECO:0007669"/>
    <property type="project" value="InterPro"/>
</dbReference>
<dbReference type="Proteomes" id="UP000244180">
    <property type="component" value="Unassembled WGS sequence"/>
</dbReference>
<evidence type="ECO:0000256" key="1">
    <source>
        <dbReference type="ARBA" id="ARBA00022448"/>
    </source>
</evidence>
<keyword evidence="1" id="KW-0813">Transport</keyword>
<protein>
    <submittedName>
        <fullName evidence="5">Branched-chain amino acid transport ATP-binding protein LivG</fullName>
    </submittedName>
</protein>
<dbReference type="InterPro" id="IPR027417">
    <property type="entry name" value="P-loop_NTPase"/>
</dbReference>
<accession>A0A2T5G6J9</accession>
<dbReference type="InterPro" id="IPR003593">
    <property type="entry name" value="AAA+_ATPase"/>
</dbReference>
<dbReference type="GO" id="GO:1903805">
    <property type="term" value="P:L-valine import across plasma membrane"/>
    <property type="evidence" value="ECO:0007669"/>
    <property type="project" value="TreeGrafter"/>
</dbReference>
<evidence type="ECO:0000313" key="5">
    <source>
        <dbReference type="EMBL" id="PTQ51826.1"/>
    </source>
</evidence>
<dbReference type="GO" id="GO:1903806">
    <property type="term" value="P:L-isoleucine import across plasma membrane"/>
    <property type="evidence" value="ECO:0007669"/>
    <property type="project" value="TreeGrafter"/>
</dbReference>
<dbReference type="SMART" id="SM00382">
    <property type="entry name" value="AAA"/>
    <property type="match status" value="1"/>
</dbReference>
<dbReference type="FunFam" id="3.40.50.300:FF:000421">
    <property type="entry name" value="Branched-chain amino acid ABC transporter ATP-binding protein"/>
    <property type="match status" value="1"/>
</dbReference>
<dbReference type="GO" id="GO:0015192">
    <property type="term" value="F:L-phenylalanine transmembrane transporter activity"/>
    <property type="evidence" value="ECO:0007669"/>
    <property type="project" value="TreeGrafter"/>
</dbReference>